<keyword evidence="2" id="KW-1185">Reference proteome</keyword>
<dbReference type="Proteomes" id="UP000199438">
    <property type="component" value="Unassembled WGS sequence"/>
</dbReference>
<dbReference type="AlphaFoldDB" id="A0A1I1DLF8"/>
<accession>A0A1I1DLF8</accession>
<evidence type="ECO:0000313" key="2">
    <source>
        <dbReference type="Proteomes" id="UP000199438"/>
    </source>
</evidence>
<gene>
    <name evidence="1" type="ORF">SAMN04487907_101460</name>
</gene>
<evidence type="ECO:0000313" key="1">
    <source>
        <dbReference type="EMBL" id="SFB75674.1"/>
    </source>
</evidence>
<proteinExistence type="predicted"/>
<dbReference type="EMBL" id="FOKV01000001">
    <property type="protein sequence ID" value="SFB75674.1"/>
    <property type="molecule type" value="Genomic_DNA"/>
</dbReference>
<reference evidence="2" key="1">
    <citation type="submission" date="2016-10" db="EMBL/GenBank/DDBJ databases">
        <authorList>
            <person name="Varghese N."/>
            <person name="Submissions S."/>
        </authorList>
    </citation>
    <scope>NUCLEOTIDE SEQUENCE [LARGE SCALE GENOMIC DNA]</scope>
    <source>
        <strain evidence="2">DSM 24499</strain>
    </source>
</reference>
<dbReference type="STRING" id="1334022.SAMN04487907_101460"/>
<protein>
    <submittedName>
        <fullName evidence="1">Uncharacterized protein</fullName>
    </submittedName>
</protein>
<name>A0A1I1DLF8_9FLAO</name>
<organism evidence="1 2">
    <name type="scientific">Zunongwangia mangrovi</name>
    <dbReference type="NCBI Taxonomy" id="1334022"/>
    <lineage>
        <taxon>Bacteria</taxon>
        <taxon>Pseudomonadati</taxon>
        <taxon>Bacteroidota</taxon>
        <taxon>Flavobacteriia</taxon>
        <taxon>Flavobacteriales</taxon>
        <taxon>Flavobacteriaceae</taxon>
        <taxon>Zunongwangia</taxon>
    </lineage>
</organism>
<sequence length="73" mass="8199">MNEPFRLGLKPESLPSSLTAGGEGLWLDQLIKDKQNHSKIMKIIDHTERLAFFIDTVLTRKSDPTLKTVGYGT</sequence>